<dbReference type="AlphaFoldDB" id="A0A511M6Y9"/>
<evidence type="ECO:0000313" key="3">
    <source>
        <dbReference type="EMBL" id="GEM36379.1"/>
    </source>
</evidence>
<feature type="domain" description="Xaa-Pro dipeptidyl-peptidase C-terminal" evidence="2">
    <location>
        <begin position="357"/>
        <end position="624"/>
    </location>
</feature>
<dbReference type="Proteomes" id="UP000321424">
    <property type="component" value="Unassembled WGS sequence"/>
</dbReference>
<evidence type="ECO:0000313" key="4">
    <source>
        <dbReference type="Proteomes" id="UP000321424"/>
    </source>
</evidence>
<dbReference type="SUPFAM" id="SSF49785">
    <property type="entry name" value="Galactose-binding domain-like"/>
    <property type="match status" value="1"/>
</dbReference>
<dbReference type="Gene3D" id="2.60.120.260">
    <property type="entry name" value="Galactose-binding domain-like"/>
    <property type="match status" value="1"/>
</dbReference>
<comment type="caution">
    <text evidence="3">The sequence shown here is derived from an EMBL/GenBank/DDBJ whole genome shotgun (WGS) entry which is preliminary data.</text>
</comment>
<dbReference type="NCBIfam" id="TIGR00976">
    <property type="entry name" value="CocE_NonD"/>
    <property type="match status" value="1"/>
</dbReference>
<dbReference type="InterPro" id="IPR013736">
    <property type="entry name" value="Xaa-Pro_dipept_C"/>
</dbReference>
<dbReference type="Pfam" id="PF02129">
    <property type="entry name" value="Peptidase_S15"/>
    <property type="match status" value="1"/>
</dbReference>
<evidence type="ECO:0000259" key="2">
    <source>
        <dbReference type="SMART" id="SM00939"/>
    </source>
</evidence>
<dbReference type="Pfam" id="PF08530">
    <property type="entry name" value="PepX_C"/>
    <property type="match status" value="1"/>
</dbReference>
<dbReference type="SMART" id="SM00939">
    <property type="entry name" value="PepX_C"/>
    <property type="match status" value="1"/>
</dbReference>
<dbReference type="InterPro" id="IPR005674">
    <property type="entry name" value="CocE/Ser_esterase"/>
</dbReference>
<evidence type="ECO:0000256" key="1">
    <source>
        <dbReference type="ARBA" id="ARBA00022801"/>
    </source>
</evidence>
<gene>
    <name evidence="3" type="ORF">NN4_08980</name>
</gene>
<accession>A0A511M6Y9</accession>
<proteinExistence type="predicted"/>
<dbReference type="EMBL" id="BJXA01000003">
    <property type="protein sequence ID" value="GEM36379.1"/>
    <property type="molecule type" value="Genomic_DNA"/>
</dbReference>
<dbReference type="OrthoDB" id="5240615at2"/>
<keyword evidence="1" id="KW-0378">Hydrolase</keyword>
<organism evidence="3 4">
    <name type="scientific">Nocardia ninae NBRC 108245</name>
    <dbReference type="NCBI Taxonomy" id="1210091"/>
    <lineage>
        <taxon>Bacteria</taxon>
        <taxon>Bacillati</taxon>
        <taxon>Actinomycetota</taxon>
        <taxon>Actinomycetes</taxon>
        <taxon>Mycobacteriales</taxon>
        <taxon>Nocardiaceae</taxon>
        <taxon>Nocardia</taxon>
    </lineage>
</organism>
<dbReference type="Gene3D" id="3.40.50.1820">
    <property type="entry name" value="alpha/beta hydrolase"/>
    <property type="match status" value="1"/>
</dbReference>
<dbReference type="InterPro" id="IPR000383">
    <property type="entry name" value="Xaa-Pro-like_dom"/>
</dbReference>
<dbReference type="RefSeq" id="WP_147128662.1">
    <property type="nucleotide sequence ID" value="NZ_BJXA01000003.1"/>
</dbReference>
<dbReference type="InterPro" id="IPR029058">
    <property type="entry name" value="AB_hydrolase_fold"/>
</dbReference>
<dbReference type="GO" id="GO:0008239">
    <property type="term" value="F:dipeptidyl-peptidase activity"/>
    <property type="evidence" value="ECO:0007669"/>
    <property type="project" value="InterPro"/>
</dbReference>
<dbReference type="SUPFAM" id="SSF53474">
    <property type="entry name" value="alpha/beta-Hydrolases"/>
    <property type="match status" value="1"/>
</dbReference>
<sequence>MAEPLSTTAASVPPNHRFDIGPVRYPKLFGATTVPIPMSDGAILTADILRPGDGAGPARGPLPAIINFTPYNKMLNRHGMRWNDTLRAVGRRVGSSDRRRFTARDVLHTPAGGILEPFVINRTAVRRGYVGLMIDVRGTGTSTGSWDFFQPREQQDYLEAIAWVREQPWCNGEFAVTGISYGAIAALITAGLRPEGLRAVFAIEAGEDPMRELGLTGGVPTPGMLLWILAVTGSKWLPSVPGLLRAGMTGQVLRDRIADPAGWVRHAIEIGLTERHPDSFLNPMWAGKLARFEDITAPTWIHGGWHDVYNRSNFRMFDRIPLSGGAKQVVVDDSYHLTVGSGLGAPDSPQAIDELQCAWFDRWVKDIDNGIDRYGPVTVRRQGDGRWLRHPVFPDPAATRQRLYLNAEITGAAAHAGTDAGLSSAPTELGSRLPLPIGRIRMASNNTGVMSMGVTLLFGRRFGTDDRHAEAGAVTFTSAPFTADTVLSGPMNLHLSVEAEGADAFWSITVCDVEPDGASVPLTRGALLSSLRAIDAAGSEYVDGELLFPLHTLTAESVLPLTPGVPFVVDIEINPTEALVRAGHRLRVAVSRSSFLRHLIPPWLRRTITGQAIVLDPEQPSYLIFRAAPAD</sequence>
<name>A0A511M6Y9_9NOCA</name>
<keyword evidence="4" id="KW-1185">Reference proteome</keyword>
<dbReference type="InterPro" id="IPR008979">
    <property type="entry name" value="Galactose-bd-like_sf"/>
</dbReference>
<reference evidence="3 4" key="1">
    <citation type="submission" date="2019-07" db="EMBL/GenBank/DDBJ databases">
        <title>Whole genome shotgun sequence of Nocardia ninae NBRC 108245.</title>
        <authorList>
            <person name="Hosoyama A."/>
            <person name="Uohara A."/>
            <person name="Ohji S."/>
            <person name="Ichikawa N."/>
        </authorList>
    </citation>
    <scope>NUCLEOTIDE SEQUENCE [LARGE SCALE GENOMIC DNA]</scope>
    <source>
        <strain evidence="3 4">NBRC 108245</strain>
    </source>
</reference>
<protein>
    <submittedName>
        <fullName evidence="3">Putative peptidase</fullName>
    </submittedName>
</protein>